<dbReference type="EMBL" id="JBDKWZ010000017">
    <property type="protein sequence ID" value="MEN7550920.1"/>
    <property type="molecule type" value="Genomic_DNA"/>
</dbReference>
<feature type="domain" description="Histidine-specific methyltransferase SAM-dependent" evidence="3">
    <location>
        <begin position="5"/>
        <end position="311"/>
    </location>
</feature>
<dbReference type="Pfam" id="PF10017">
    <property type="entry name" value="Methyltransf_33"/>
    <property type="match status" value="1"/>
</dbReference>
<keyword evidence="5" id="KW-1185">Reference proteome</keyword>
<dbReference type="RefSeq" id="WP_346823699.1">
    <property type="nucleotide sequence ID" value="NZ_JBDKWZ010000017.1"/>
</dbReference>
<dbReference type="Gene3D" id="3.40.50.150">
    <property type="entry name" value="Vaccinia Virus protein VP39"/>
    <property type="match status" value="1"/>
</dbReference>
<dbReference type="InterPro" id="IPR029063">
    <property type="entry name" value="SAM-dependent_MTases_sf"/>
</dbReference>
<gene>
    <name evidence="4" type="primary">egtD</name>
    <name evidence="4" type="ORF">AAG747_23570</name>
</gene>
<protein>
    <submittedName>
        <fullName evidence="4">L-histidine N(Alpha)-methyltransferase</fullName>
        <ecNumber evidence="4">2.1.1.44</ecNumber>
    </submittedName>
</protein>
<dbReference type="SUPFAM" id="SSF53335">
    <property type="entry name" value="S-adenosyl-L-methionine-dependent methyltransferases"/>
    <property type="match status" value="1"/>
</dbReference>
<dbReference type="PANTHER" id="PTHR43397">
    <property type="entry name" value="ERGOTHIONEINE BIOSYNTHESIS PROTEIN 1"/>
    <property type="match status" value="1"/>
</dbReference>
<reference evidence="4 5" key="1">
    <citation type="submission" date="2024-04" db="EMBL/GenBank/DDBJ databases">
        <title>Novel genus in family Flammeovirgaceae.</title>
        <authorList>
            <person name="Nguyen T.H."/>
            <person name="Vuong T.Q."/>
            <person name="Le H."/>
            <person name="Kim S.-G."/>
        </authorList>
    </citation>
    <scope>NUCLEOTIDE SEQUENCE [LARGE SCALE GENOMIC DNA]</scope>
    <source>
        <strain evidence="4 5">JCM 23209</strain>
    </source>
</reference>
<accession>A0AAW9SEE9</accession>
<dbReference type="Proteomes" id="UP001403385">
    <property type="component" value="Unassembled WGS sequence"/>
</dbReference>
<evidence type="ECO:0000259" key="3">
    <source>
        <dbReference type="Pfam" id="PF10017"/>
    </source>
</evidence>
<organism evidence="4 5">
    <name type="scientific">Rapidithrix thailandica</name>
    <dbReference type="NCBI Taxonomy" id="413964"/>
    <lineage>
        <taxon>Bacteria</taxon>
        <taxon>Pseudomonadati</taxon>
        <taxon>Bacteroidota</taxon>
        <taxon>Cytophagia</taxon>
        <taxon>Cytophagales</taxon>
        <taxon>Flammeovirgaceae</taxon>
        <taxon>Rapidithrix</taxon>
    </lineage>
</organism>
<dbReference type="AlphaFoldDB" id="A0AAW9SEE9"/>
<dbReference type="PANTHER" id="PTHR43397:SF1">
    <property type="entry name" value="ERGOTHIONEINE BIOSYNTHESIS PROTEIN 1"/>
    <property type="match status" value="1"/>
</dbReference>
<proteinExistence type="predicted"/>
<evidence type="ECO:0000256" key="2">
    <source>
        <dbReference type="ARBA" id="ARBA00022679"/>
    </source>
</evidence>
<evidence type="ECO:0000313" key="5">
    <source>
        <dbReference type="Proteomes" id="UP001403385"/>
    </source>
</evidence>
<keyword evidence="2 4" id="KW-0808">Transferase</keyword>
<dbReference type="InterPro" id="IPR035094">
    <property type="entry name" value="EgtD"/>
</dbReference>
<evidence type="ECO:0000256" key="1">
    <source>
        <dbReference type="ARBA" id="ARBA00022603"/>
    </source>
</evidence>
<keyword evidence="1 4" id="KW-0489">Methyltransferase</keyword>
<dbReference type="InterPro" id="IPR019257">
    <property type="entry name" value="MeTrfase_dom"/>
</dbReference>
<dbReference type="GO" id="GO:0032259">
    <property type="term" value="P:methylation"/>
    <property type="evidence" value="ECO:0007669"/>
    <property type="project" value="UniProtKB-KW"/>
</dbReference>
<dbReference type="EC" id="2.1.1.44" evidence="4"/>
<evidence type="ECO:0000313" key="4">
    <source>
        <dbReference type="EMBL" id="MEN7550920.1"/>
    </source>
</evidence>
<dbReference type="GO" id="GO:0052706">
    <property type="term" value="F:L-histidine N(alpha)-methyltransferase activity"/>
    <property type="evidence" value="ECO:0007669"/>
    <property type="project" value="UniProtKB-EC"/>
</dbReference>
<dbReference type="InterPro" id="IPR051128">
    <property type="entry name" value="EgtD_Methyltrsf_superfamily"/>
</dbReference>
<dbReference type="NCBIfam" id="TIGR03438">
    <property type="entry name" value="egtD_ergothio"/>
    <property type="match status" value="1"/>
</dbReference>
<name>A0AAW9SEE9_9BACT</name>
<dbReference type="InterPro" id="IPR017804">
    <property type="entry name" value="MeTrfase_EgtD-like"/>
</dbReference>
<sequence>MSNQFAEDILKGLTSQPKYLDSKYFYNKQGDQLFQKIMQLPAYYLTDSEFEIFSFQKDKILQYFQSGTEQFNLIEFGAGDGFKTKVLLSYFLEQKSSFHYSPIDISQNALDNLTSDLLKQFPELRITGIRNDYFHALEKLNQHQQERNVILFLGSNIGNFKKDGASDFLKALRKYLKEGDILLIGFDLKKNPDTILQAYNDSSGVTKAFNLNLLQRINDELDANFDLTTFKHYPTYNPDTGETRSYLISTQKQNIELLDTTIEFEAWEPIYMELSKKFDQAEIYDLAQQSGFQVIENLFDCKHYFTDSLWQAV</sequence>
<dbReference type="PIRSF" id="PIRSF018005">
    <property type="entry name" value="UCP018005"/>
    <property type="match status" value="1"/>
</dbReference>
<comment type="caution">
    <text evidence="4">The sequence shown here is derived from an EMBL/GenBank/DDBJ whole genome shotgun (WGS) entry which is preliminary data.</text>
</comment>